<dbReference type="PANTHER" id="PTHR43236:SF1">
    <property type="entry name" value="BLL7220 PROTEIN"/>
    <property type="match status" value="1"/>
</dbReference>
<dbReference type="InterPro" id="IPR010982">
    <property type="entry name" value="Lambda_DNA-bd_dom_sf"/>
</dbReference>
<dbReference type="Proteomes" id="UP000290624">
    <property type="component" value="Unassembled WGS sequence"/>
</dbReference>
<dbReference type="CDD" id="cd00093">
    <property type="entry name" value="HTH_XRE"/>
    <property type="match status" value="1"/>
</dbReference>
<dbReference type="InterPro" id="IPR010359">
    <property type="entry name" value="IrrE_HExxH"/>
</dbReference>
<name>A0A4Q2EGT2_9ACTN</name>
<dbReference type="InterPro" id="IPR001387">
    <property type="entry name" value="Cro/C1-type_HTH"/>
</dbReference>
<dbReference type="GO" id="GO:0003677">
    <property type="term" value="F:DNA binding"/>
    <property type="evidence" value="ECO:0007669"/>
    <property type="project" value="InterPro"/>
</dbReference>
<dbReference type="InterPro" id="IPR052345">
    <property type="entry name" value="Rad_response_metalloprotease"/>
</dbReference>
<dbReference type="EMBL" id="PPCV01000003">
    <property type="protein sequence ID" value="RXW32760.1"/>
    <property type="molecule type" value="Genomic_DNA"/>
</dbReference>
<dbReference type="AlphaFoldDB" id="A0A4Q2EGT2"/>
<dbReference type="SUPFAM" id="SSF47413">
    <property type="entry name" value="lambda repressor-like DNA-binding domains"/>
    <property type="match status" value="1"/>
</dbReference>
<keyword evidence="4" id="KW-1185">Reference proteome</keyword>
<evidence type="ECO:0000313" key="3">
    <source>
        <dbReference type="EMBL" id="RXW32760.1"/>
    </source>
</evidence>
<dbReference type="RefSeq" id="WP_129458371.1">
    <property type="nucleotide sequence ID" value="NZ_PPCV01000003.1"/>
</dbReference>
<comment type="similarity">
    <text evidence="1">Belongs to the short-chain fatty acyl-CoA assimilation regulator (ScfR) family.</text>
</comment>
<protein>
    <recommendedName>
        <fullName evidence="2">HTH cro/C1-type domain-containing protein</fullName>
    </recommendedName>
</protein>
<proteinExistence type="inferred from homology"/>
<organism evidence="3 4">
    <name type="scientific">Propioniciclava flava</name>
    <dbReference type="NCBI Taxonomy" id="2072026"/>
    <lineage>
        <taxon>Bacteria</taxon>
        <taxon>Bacillati</taxon>
        <taxon>Actinomycetota</taxon>
        <taxon>Actinomycetes</taxon>
        <taxon>Propionibacteriales</taxon>
        <taxon>Propionibacteriaceae</taxon>
        <taxon>Propioniciclava</taxon>
    </lineage>
</organism>
<sequence length="363" mass="38618">METTGDRVRRLIDEAGSTQRAFAEQIAIEQSKLSKSLSGMRRFTSLELALIAEALHVTVDWLLTGQEPELATAARRSAGSSAETALRLARQYATQRTNLTRLGYPQKPNLPGPVSRSTTWIQQGEALASATTAMLDSMGLSTVGDLPKVIEEAFGIDVAIEQLGTGFDGLAVSTETTKLILVDATSITARQRFTIAHELGHLLSGDDQAIHEDADIYSSASKKGEGEVRANAFAAALLMPERLVRSMVAEQGSSLEGLSSVAQALSVSPTALAYRLENLRVIDAGLRSALMATTSKAAAMKAGRATEFAAASAASMQRRPPGLLLADALAAYEAGQSTLRVFAEILGVDTQTLRREWAEGEGR</sequence>
<evidence type="ECO:0000259" key="2">
    <source>
        <dbReference type="PROSITE" id="PS50943"/>
    </source>
</evidence>
<evidence type="ECO:0000313" key="4">
    <source>
        <dbReference type="Proteomes" id="UP000290624"/>
    </source>
</evidence>
<dbReference type="OrthoDB" id="9794834at2"/>
<dbReference type="Gene3D" id="1.10.260.40">
    <property type="entry name" value="lambda repressor-like DNA-binding domains"/>
    <property type="match status" value="1"/>
</dbReference>
<dbReference type="PANTHER" id="PTHR43236">
    <property type="entry name" value="ANTITOXIN HIGA1"/>
    <property type="match status" value="1"/>
</dbReference>
<dbReference type="PROSITE" id="PS50943">
    <property type="entry name" value="HTH_CROC1"/>
    <property type="match status" value="1"/>
</dbReference>
<comment type="caution">
    <text evidence="3">The sequence shown here is derived from an EMBL/GenBank/DDBJ whole genome shotgun (WGS) entry which is preliminary data.</text>
</comment>
<dbReference type="SMART" id="SM00530">
    <property type="entry name" value="HTH_XRE"/>
    <property type="match status" value="1"/>
</dbReference>
<evidence type="ECO:0000256" key="1">
    <source>
        <dbReference type="ARBA" id="ARBA00007227"/>
    </source>
</evidence>
<dbReference type="Pfam" id="PF06114">
    <property type="entry name" value="Peptidase_M78"/>
    <property type="match status" value="1"/>
</dbReference>
<dbReference type="Gene3D" id="1.10.10.2910">
    <property type="match status" value="1"/>
</dbReference>
<reference evidence="3 4" key="1">
    <citation type="submission" date="2018-01" db="EMBL/GenBank/DDBJ databases">
        <title>Lactibacter flavus gen. nov., sp. nov., a novel bacterium of the family Propionibacteriaceae isolated from raw milk and dairy products.</title>
        <authorList>
            <person name="Wenning M."/>
            <person name="Breitenwieser F."/>
            <person name="Huptas C."/>
            <person name="von Neubeck M."/>
            <person name="Busse H.-J."/>
            <person name="Scherer S."/>
        </authorList>
    </citation>
    <scope>NUCLEOTIDE SEQUENCE [LARGE SCALE GENOMIC DNA]</scope>
    <source>
        <strain evidence="3 4">VG341</strain>
    </source>
</reference>
<gene>
    <name evidence="3" type="ORF">C1706_06370</name>
</gene>
<feature type="domain" description="HTH cro/C1-type" evidence="2">
    <location>
        <begin position="8"/>
        <end position="62"/>
    </location>
</feature>
<accession>A0A4Q2EGT2</accession>